<dbReference type="CDD" id="cd00995">
    <property type="entry name" value="PBP2_NikA_DppA_OppA_like"/>
    <property type="match status" value="1"/>
</dbReference>
<evidence type="ECO:0000256" key="1">
    <source>
        <dbReference type="SAM" id="SignalP"/>
    </source>
</evidence>
<dbReference type="PIRSF" id="PIRSF002741">
    <property type="entry name" value="MppA"/>
    <property type="match status" value="1"/>
</dbReference>
<dbReference type="InterPro" id="IPR039424">
    <property type="entry name" value="SBP_5"/>
</dbReference>
<gene>
    <name evidence="3" type="ORF">QPX54_04295</name>
</gene>
<dbReference type="InterPro" id="IPR000914">
    <property type="entry name" value="SBP_5_dom"/>
</dbReference>
<proteinExistence type="predicted"/>
<evidence type="ECO:0000313" key="4">
    <source>
        <dbReference type="Proteomes" id="UP001226160"/>
    </source>
</evidence>
<name>A0AAP4F6N7_9CORY</name>
<dbReference type="Pfam" id="PF00496">
    <property type="entry name" value="SBP_bac_5"/>
    <property type="match status" value="1"/>
</dbReference>
<protein>
    <submittedName>
        <fullName evidence="3">ABC transporter substrate-binding protein</fullName>
    </submittedName>
</protein>
<sequence length="531" mass="58125">MKMTKSIGVLAAAGLSLTLVACSDDSGSSSAGGGAEGGTNYVLANLTEPQNPLVPGNTNEAGGGTAIQFLYSGLTYYDAEGESHNDLAESIDFDGDRTYTIKLKDAKWEDGTPITANDFVDAWNYTVSESLLQESFFTPIKGYAEGAESMEGLTVQDDKTFTIELSEPTADFEQRLGHGPFKPLHPSAFDDIDAYGEQPIVNGPYKLAEWNHNENLLLVPNEEYQGDREAQNDGVDFRIYTQQDAAYADLLSGNLDVIDSIPESALSQYEAELGDRAISQPSAIFQAFTIPSTLEHFEGEEGALRRQAISLAFDREEISKTIFQDTVTPAKDFTSPVIPGYEEDLEGNDVLDFDPEKAKELWEQANDISEFNGTFEIAYNADGGHKAWVDALTNQLSNNLEIDAQGNPYPDFKGLRDDITSRTIETAFRSGWQADYPSLGNFLEPNFATGGSSNDGEYSSEEFDAKLAEAQQAESPEEATKLYSEAQKILFKDLPAIPMWYSNAAAGYSEAVENVEFAWNRVPVIYAITKS</sequence>
<dbReference type="Gene3D" id="3.90.76.10">
    <property type="entry name" value="Dipeptide-binding Protein, Domain 1"/>
    <property type="match status" value="1"/>
</dbReference>
<dbReference type="PROSITE" id="PS51257">
    <property type="entry name" value="PROKAR_LIPOPROTEIN"/>
    <property type="match status" value="1"/>
</dbReference>
<reference evidence="3" key="1">
    <citation type="submission" date="2023-05" db="EMBL/GenBank/DDBJ databases">
        <title>Metabolic capabilities are highly conserved among human nasal-associated Corynebacterium species in pangenomic analyses.</title>
        <authorList>
            <person name="Tran T.H."/>
            <person name="Roberts A.Q."/>
            <person name="Escapa I.F."/>
            <person name="Gao W."/>
            <person name="Conlan S."/>
            <person name="Kong H."/>
            <person name="Segre J.A."/>
            <person name="Kelly M.S."/>
            <person name="Lemon K.P."/>
        </authorList>
    </citation>
    <scope>NUCLEOTIDE SEQUENCE</scope>
    <source>
        <strain evidence="3">KPL2654</strain>
    </source>
</reference>
<keyword evidence="1" id="KW-0732">Signal</keyword>
<dbReference type="GO" id="GO:0043190">
    <property type="term" value="C:ATP-binding cassette (ABC) transporter complex"/>
    <property type="evidence" value="ECO:0007669"/>
    <property type="project" value="InterPro"/>
</dbReference>
<accession>A0AAP4F6N7</accession>
<dbReference type="PANTHER" id="PTHR30290:SF83">
    <property type="entry name" value="ABC TRANSPORTER SUBSTRATE-BINDING PROTEIN"/>
    <property type="match status" value="1"/>
</dbReference>
<organism evidence="3 4">
    <name type="scientific">Corynebacterium propinquum</name>
    <dbReference type="NCBI Taxonomy" id="43769"/>
    <lineage>
        <taxon>Bacteria</taxon>
        <taxon>Bacillati</taxon>
        <taxon>Actinomycetota</taxon>
        <taxon>Actinomycetes</taxon>
        <taxon>Mycobacteriales</taxon>
        <taxon>Corynebacteriaceae</taxon>
        <taxon>Corynebacterium</taxon>
    </lineage>
</organism>
<dbReference type="GO" id="GO:0042597">
    <property type="term" value="C:periplasmic space"/>
    <property type="evidence" value="ECO:0007669"/>
    <property type="project" value="UniProtKB-ARBA"/>
</dbReference>
<dbReference type="SUPFAM" id="SSF53850">
    <property type="entry name" value="Periplasmic binding protein-like II"/>
    <property type="match status" value="1"/>
</dbReference>
<dbReference type="GO" id="GO:1904680">
    <property type="term" value="F:peptide transmembrane transporter activity"/>
    <property type="evidence" value="ECO:0007669"/>
    <property type="project" value="TreeGrafter"/>
</dbReference>
<feature type="chain" id="PRO_5042862436" evidence="1">
    <location>
        <begin position="22"/>
        <end position="531"/>
    </location>
</feature>
<evidence type="ECO:0000313" key="3">
    <source>
        <dbReference type="EMBL" id="MDK4325735.1"/>
    </source>
</evidence>
<dbReference type="Gene3D" id="3.40.190.10">
    <property type="entry name" value="Periplasmic binding protein-like II"/>
    <property type="match status" value="1"/>
</dbReference>
<dbReference type="RefSeq" id="WP_284589547.1">
    <property type="nucleotide sequence ID" value="NZ_JASNVG010000004.1"/>
</dbReference>
<dbReference type="AlphaFoldDB" id="A0AAP4F6N7"/>
<dbReference type="InterPro" id="IPR030678">
    <property type="entry name" value="Peptide/Ni-bd"/>
</dbReference>
<feature type="signal peptide" evidence="1">
    <location>
        <begin position="1"/>
        <end position="21"/>
    </location>
</feature>
<comment type="caution">
    <text evidence="3">The sequence shown here is derived from an EMBL/GenBank/DDBJ whole genome shotgun (WGS) entry which is preliminary data.</text>
</comment>
<feature type="domain" description="Solute-binding protein family 5" evidence="2">
    <location>
        <begin position="84"/>
        <end position="453"/>
    </location>
</feature>
<evidence type="ECO:0000259" key="2">
    <source>
        <dbReference type="Pfam" id="PF00496"/>
    </source>
</evidence>
<dbReference type="Gene3D" id="3.10.105.10">
    <property type="entry name" value="Dipeptide-binding Protein, Domain 3"/>
    <property type="match status" value="1"/>
</dbReference>
<dbReference type="EMBL" id="JASNVP010000003">
    <property type="protein sequence ID" value="MDK4325735.1"/>
    <property type="molecule type" value="Genomic_DNA"/>
</dbReference>
<dbReference type="GO" id="GO:0015833">
    <property type="term" value="P:peptide transport"/>
    <property type="evidence" value="ECO:0007669"/>
    <property type="project" value="TreeGrafter"/>
</dbReference>
<dbReference type="Proteomes" id="UP001226160">
    <property type="component" value="Unassembled WGS sequence"/>
</dbReference>
<dbReference type="PANTHER" id="PTHR30290">
    <property type="entry name" value="PERIPLASMIC BINDING COMPONENT OF ABC TRANSPORTER"/>
    <property type="match status" value="1"/>
</dbReference>